<evidence type="ECO:0000313" key="1">
    <source>
        <dbReference type="EMBL" id="KAL2341281.1"/>
    </source>
</evidence>
<comment type="caution">
    <text evidence="1">The sequence shown here is derived from an EMBL/GenBank/DDBJ whole genome shotgun (WGS) entry which is preliminary data.</text>
</comment>
<proteinExistence type="predicted"/>
<dbReference type="EMBL" id="JBGMDY010000003">
    <property type="protein sequence ID" value="KAL2341281.1"/>
    <property type="molecule type" value="Genomic_DNA"/>
</dbReference>
<sequence>MAGPVGSAGCCSCKGPRLRLACPAAPDYISLDGDNNHGASEGLSNEELEFSSWISMFGEKVDGGRKGVFEEILETTNTNT</sequence>
<gene>
    <name evidence="1" type="ORF">Fmac_009221</name>
</gene>
<evidence type="ECO:0000313" key="2">
    <source>
        <dbReference type="Proteomes" id="UP001603857"/>
    </source>
</evidence>
<protein>
    <submittedName>
        <fullName evidence="1">Uncharacterized protein</fullName>
    </submittedName>
</protein>
<reference evidence="1 2" key="1">
    <citation type="submission" date="2024-08" db="EMBL/GenBank/DDBJ databases">
        <title>Insights into the chromosomal genome structure of Flemingia macrophylla.</title>
        <authorList>
            <person name="Ding Y."/>
            <person name="Zhao Y."/>
            <person name="Bi W."/>
            <person name="Wu M."/>
            <person name="Zhao G."/>
            <person name="Gong Y."/>
            <person name="Li W."/>
            <person name="Zhang P."/>
        </authorList>
    </citation>
    <scope>NUCLEOTIDE SEQUENCE [LARGE SCALE GENOMIC DNA]</scope>
    <source>
        <strain evidence="1">DYQJB</strain>
        <tissue evidence="1">Leaf</tissue>
    </source>
</reference>
<name>A0ABD1N063_9FABA</name>
<dbReference type="AlphaFoldDB" id="A0ABD1N063"/>
<keyword evidence="2" id="KW-1185">Reference proteome</keyword>
<dbReference type="Proteomes" id="UP001603857">
    <property type="component" value="Unassembled WGS sequence"/>
</dbReference>
<accession>A0ABD1N063</accession>
<organism evidence="1 2">
    <name type="scientific">Flemingia macrophylla</name>
    <dbReference type="NCBI Taxonomy" id="520843"/>
    <lineage>
        <taxon>Eukaryota</taxon>
        <taxon>Viridiplantae</taxon>
        <taxon>Streptophyta</taxon>
        <taxon>Embryophyta</taxon>
        <taxon>Tracheophyta</taxon>
        <taxon>Spermatophyta</taxon>
        <taxon>Magnoliopsida</taxon>
        <taxon>eudicotyledons</taxon>
        <taxon>Gunneridae</taxon>
        <taxon>Pentapetalae</taxon>
        <taxon>rosids</taxon>
        <taxon>fabids</taxon>
        <taxon>Fabales</taxon>
        <taxon>Fabaceae</taxon>
        <taxon>Papilionoideae</taxon>
        <taxon>50 kb inversion clade</taxon>
        <taxon>NPAAA clade</taxon>
        <taxon>indigoferoid/millettioid clade</taxon>
        <taxon>Phaseoleae</taxon>
        <taxon>Flemingia</taxon>
    </lineage>
</organism>